<keyword evidence="8" id="KW-0949">S-adenosyl-L-methionine</keyword>
<dbReference type="Pfam" id="PF06750">
    <property type="entry name" value="A24_N_bact"/>
    <property type="match status" value="1"/>
</dbReference>
<gene>
    <name evidence="19" type="ORF">MCB1EB_0213</name>
</gene>
<dbReference type="InterPro" id="IPR000045">
    <property type="entry name" value="Prepilin_IV_endopep_pep"/>
</dbReference>
<evidence type="ECO:0000256" key="12">
    <source>
        <dbReference type="ARBA" id="ARBA00023136"/>
    </source>
</evidence>
<dbReference type="FunFam" id="1.20.120.1220:FF:000001">
    <property type="entry name" value="Type 4 prepilin-like proteins leader peptide-processing enzyme"/>
    <property type="match status" value="1"/>
</dbReference>
<evidence type="ECO:0000256" key="17">
    <source>
        <dbReference type="RuleBase" id="RU003793"/>
    </source>
</evidence>
<evidence type="ECO:0000256" key="14">
    <source>
        <dbReference type="ARBA" id="ARBA00050401"/>
    </source>
</evidence>
<comment type="function">
    <text evidence="18">Plays an essential role in type IV pili and type II pseudopili formation by proteolytically removing the leader sequence from substrate proteins and subsequently monomethylating the alpha-amino group of the newly exposed N-terminal phenylalanine.</text>
</comment>
<evidence type="ECO:0000256" key="16">
    <source>
        <dbReference type="ARBA" id="ARBA00071870"/>
    </source>
</evidence>
<dbReference type="AlphaFoldDB" id="A0A2Z6ESJ4"/>
<dbReference type="GO" id="GO:0005886">
    <property type="term" value="C:plasma membrane"/>
    <property type="evidence" value="ECO:0007669"/>
    <property type="project" value="UniProtKB-SubCell"/>
</dbReference>
<keyword evidence="3" id="KW-1003">Cell membrane</keyword>
<accession>A0A2Z6ESJ4</accession>
<dbReference type="InterPro" id="IPR010627">
    <property type="entry name" value="Prepilin_pept_A24_N"/>
</dbReference>
<name>A0A2Z6ESJ4_9BURK</name>
<organism evidence="19 20">
    <name type="scientific">Mycoavidus cysteinexigens</name>
    <dbReference type="NCBI Taxonomy" id="1553431"/>
    <lineage>
        <taxon>Bacteria</taxon>
        <taxon>Pseudomonadati</taxon>
        <taxon>Pseudomonadota</taxon>
        <taxon>Betaproteobacteria</taxon>
        <taxon>Burkholderiales</taxon>
        <taxon>Burkholderiaceae</taxon>
        <taxon>Mycoavidus</taxon>
    </lineage>
</organism>
<evidence type="ECO:0000256" key="11">
    <source>
        <dbReference type="ARBA" id="ARBA00022989"/>
    </source>
</evidence>
<dbReference type="PANTHER" id="PTHR30487:SF0">
    <property type="entry name" value="PREPILIN LEADER PEPTIDASE_N-METHYLTRANSFERASE-RELATED"/>
    <property type="match status" value="1"/>
</dbReference>
<keyword evidence="7 18" id="KW-0808">Transferase</keyword>
<evidence type="ECO:0000256" key="4">
    <source>
        <dbReference type="ARBA" id="ARBA00022519"/>
    </source>
</evidence>
<dbReference type="Proteomes" id="UP000282597">
    <property type="component" value="Chromosome"/>
</dbReference>
<evidence type="ECO:0000313" key="19">
    <source>
        <dbReference type="EMBL" id="BBE08374.1"/>
    </source>
</evidence>
<dbReference type="Pfam" id="PF01478">
    <property type="entry name" value="Peptidase_A24"/>
    <property type="match status" value="1"/>
</dbReference>
<protein>
    <recommendedName>
        <fullName evidence="16 18">Prepilin leader peptidase/N-methyltransferase</fullName>
        <ecNumber evidence="18">2.1.1.-</ecNumber>
        <ecNumber evidence="15 18">3.4.23.43</ecNumber>
    </recommendedName>
</protein>
<evidence type="ECO:0000256" key="3">
    <source>
        <dbReference type="ARBA" id="ARBA00022475"/>
    </source>
</evidence>
<evidence type="ECO:0000256" key="8">
    <source>
        <dbReference type="ARBA" id="ARBA00022691"/>
    </source>
</evidence>
<keyword evidence="10 18" id="KW-0378">Hydrolase</keyword>
<evidence type="ECO:0000256" key="2">
    <source>
        <dbReference type="ARBA" id="ARBA00005801"/>
    </source>
</evidence>
<evidence type="ECO:0000313" key="20">
    <source>
        <dbReference type="Proteomes" id="UP000282597"/>
    </source>
</evidence>
<dbReference type="Gene3D" id="1.20.120.1220">
    <property type="match status" value="1"/>
</dbReference>
<keyword evidence="6 18" id="KW-0645">Protease</keyword>
<keyword evidence="20" id="KW-1185">Reference proteome</keyword>
<dbReference type="GO" id="GO:0008168">
    <property type="term" value="F:methyltransferase activity"/>
    <property type="evidence" value="ECO:0007669"/>
    <property type="project" value="UniProtKB-KW"/>
</dbReference>
<keyword evidence="13 18" id="KW-0511">Multifunctional enzyme</keyword>
<dbReference type="GO" id="GO:0032259">
    <property type="term" value="P:methylation"/>
    <property type="evidence" value="ECO:0007669"/>
    <property type="project" value="UniProtKB-KW"/>
</dbReference>
<dbReference type="PANTHER" id="PTHR30487">
    <property type="entry name" value="TYPE 4 PREPILIN-LIKE PROTEINS LEADER PEPTIDE-PROCESSING ENZYME"/>
    <property type="match status" value="1"/>
</dbReference>
<evidence type="ECO:0000256" key="13">
    <source>
        <dbReference type="ARBA" id="ARBA00023268"/>
    </source>
</evidence>
<proteinExistence type="inferred from homology"/>
<dbReference type="InterPro" id="IPR014032">
    <property type="entry name" value="Peptidase_A24A_bac"/>
</dbReference>
<evidence type="ECO:0000256" key="7">
    <source>
        <dbReference type="ARBA" id="ARBA00022679"/>
    </source>
</evidence>
<evidence type="ECO:0000256" key="5">
    <source>
        <dbReference type="ARBA" id="ARBA00022603"/>
    </source>
</evidence>
<evidence type="ECO:0000256" key="18">
    <source>
        <dbReference type="RuleBase" id="RU003794"/>
    </source>
</evidence>
<dbReference type="GO" id="GO:0006465">
    <property type="term" value="P:signal peptide processing"/>
    <property type="evidence" value="ECO:0007669"/>
    <property type="project" value="TreeGrafter"/>
</dbReference>
<sequence>MAWQEEWNHFAADANQIATPPSLLSSKMEEPAPTQAMTGKNSLGKPIYNLCLPRSHCPSCKHTLTLFENLPLVGYLLCRGRCSACHTPISLRYPALELFSAGLAVGTLWHFGASWQALAAFGFAATLLALALIDIDTHLLPDTLTLPLIWAGLLVNLNASFTSLHSAVIGTIAGYLLLWLVYWGFRLLRGKEGMGYGDFKLLAALGAWLGWLALPQIVLLASASGALFGLIALMSGHLKREQPLPFGPFLVAAGLITLFWRAPFFVG</sequence>
<reference evidence="19 20" key="1">
    <citation type="journal article" date="2018" name="Microbes Environ.">
        <title>Comparative Genomic Insights into Endofungal Lifestyles of Two Bacterial Endosymbionts, Mycoavidus cysteinexigens and Burkholderia rhizoxinica.</title>
        <authorList>
            <person name="Sharmin D."/>
            <person name="Guo Y."/>
            <person name="Nishizawa T."/>
            <person name="Ohshima S."/>
            <person name="Sato Y."/>
            <person name="Takashima Y."/>
            <person name="Narisawa K."/>
            <person name="Ohta H."/>
        </authorList>
    </citation>
    <scope>NUCLEOTIDE SEQUENCE [LARGE SCALE GENOMIC DNA]</scope>
    <source>
        <strain evidence="19 20">B1-EB</strain>
    </source>
</reference>
<keyword evidence="11" id="KW-1133">Transmembrane helix</keyword>
<comment type="catalytic activity">
    <reaction evidence="14 18">
        <text>Typically cleaves a -Gly-|-Phe- bond to release an N-terminal, basic peptide of 5-8 residues from type IV prepilin, and then N-methylates the new N-terminal amino group, the methyl donor being S-adenosyl-L-methionine.</text>
        <dbReference type="EC" id="3.4.23.43"/>
    </reaction>
</comment>
<keyword evidence="12" id="KW-0472">Membrane</keyword>
<evidence type="ECO:0000256" key="9">
    <source>
        <dbReference type="ARBA" id="ARBA00022692"/>
    </source>
</evidence>
<dbReference type="KEGG" id="mcys:MCB1EB_0213"/>
<evidence type="ECO:0000256" key="6">
    <source>
        <dbReference type="ARBA" id="ARBA00022670"/>
    </source>
</evidence>
<dbReference type="EMBL" id="AP018150">
    <property type="protein sequence ID" value="BBE08374.1"/>
    <property type="molecule type" value="Genomic_DNA"/>
</dbReference>
<keyword evidence="4" id="KW-0997">Cell inner membrane</keyword>
<dbReference type="EC" id="2.1.1.-" evidence="18"/>
<evidence type="ECO:0000256" key="1">
    <source>
        <dbReference type="ARBA" id="ARBA00004429"/>
    </source>
</evidence>
<keyword evidence="9 18" id="KW-0812">Transmembrane</keyword>
<dbReference type="InterPro" id="IPR050882">
    <property type="entry name" value="Prepilin_peptidase/N-MTase"/>
</dbReference>
<comment type="similarity">
    <text evidence="2 17">Belongs to the peptidase A24 family.</text>
</comment>
<dbReference type="EC" id="3.4.23.43" evidence="15 18"/>
<keyword evidence="5 18" id="KW-0489">Methyltransferase</keyword>
<comment type="subcellular location">
    <subcellularLocation>
        <location evidence="1">Cell inner membrane</location>
        <topology evidence="1">Multi-pass membrane protein</topology>
    </subcellularLocation>
    <subcellularLocation>
        <location evidence="18">Cell membrane</location>
        <topology evidence="18">Multi-pass membrane protein</topology>
    </subcellularLocation>
</comment>
<dbReference type="GO" id="GO:0004190">
    <property type="term" value="F:aspartic-type endopeptidase activity"/>
    <property type="evidence" value="ECO:0007669"/>
    <property type="project" value="UniProtKB-EC"/>
</dbReference>
<dbReference type="PRINTS" id="PR00864">
    <property type="entry name" value="PREPILNPTASE"/>
</dbReference>
<evidence type="ECO:0000256" key="15">
    <source>
        <dbReference type="ARBA" id="ARBA00067082"/>
    </source>
</evidence>
<evidence type="ECO:0000256" key="10">
    <source>
        <dbReference type="ARBA" id="ARBA00022801"/>
    </source>
</evidence>